<dbReference type="RefSeq" id="XP_033456212.1">
    <property type="nucleotide sequence ID" value="XM_033603441.1"/>
</dbReference>
<dbReference type="GeneID" id="54361241"/>
<keyword evidence="1" id="KW-1185">Reference proteome</keyword>
<dbReference type="AlphaFoldDB" id="A0A6J3LTQ9"/>
<proteinExistence type="predicted"/>
<evidence type="ECO:0000313" key="1">
    <source>
        <dbReference type="Proteomes" id="UP000504637"/>
    </source>
</evidence>
<protein>
    <submittedName>
        <fullName evidence="2">Uncharacterized protein</fullName>
    </submittedName>
</protein>
<gene>
    <name evidence="2" type="ORF">K489DRAFT_373631</name>
</gene>
<evidence type="ECO:0000313" key="2">
    <source>
        <dbReference type="RefSeq" id="XP_033456212.1"/>
    </source>
</evidence>
<reference evidence="2" key="2">
    <citation type="submission" date="2020-04" db="EMBL/GenBank/DDBJ databases">
        <authorList>
            <consortium name="NCBI Genome Project"/>
        </authorList>
    </citation>
    <scope>NUCLEOTIDE SEQUENCE</scope>
    <source>
        <strain evidence="2">CBS 342.82</strain>
    </source>
</reference>
<name>A0A6J3LTQ9_9PEZI</name>
<sequence>MLIDHPVVVCAPRSQFGWAWGRGILACIESQVIVRPSCCQPDPAARETSNSTAWSIPHPSPVILVPLCCSLVERVVMAPVDTQEERATRLLTGRLSRTTPARVSFDLQSRGIPSAVSVCFLLSRTGMDGRNSQELQSSSEEIDAEKRQSIDMLLAGHFTWGGNIIEQIPSILPAPYGFSCGNGHSLRGSW</sequence>
<accession>A0A6J3LTQ9</accession>
<reference evidence="2" key="3">
    <citation type="submission" date="2025-08" db="UniProtKB">
        <authorList>
            <consortium name="RefSeq"/>
        </authorList>
    </citation>
    <scope>IDENTIFICATION</scope>
    <source>
        <strain evidence="2">CBS 342.82</strain>
    </source>
</reference>
<dbReference type="Proteomes" id="UP000504637">
    <property type="component" value="Unplaced"/>
</dbReference>
<organism evidence="2">
    <name type="scientific">Dissoconium aciculare CBS 342.82</name>
    <dbReference type="NCBI Taxonomy" id="1314786"/>
    <lineage>
        <taxon>Eukaryota</taxon>
        <taxon>Fungi</taxon>
        <taxon>Dikarya</taxon>
        <taxon>Ascomycota</taxon>
        <taxon>Pezizomycotina</taxon>
        <taxon>Dothideomycetes</taxon>
        <taxon>Dothideomycetidae</taxon>
        <taxon>Mycosphaerellales</taxon>
        <taxon>Dissoconiaceae</taxon>
        <taxon>Dissoconium</taxon>
    </lineage>
</organism>
<reference evidence="2" key="1">
    <citation type="submission" date="2020-01" db="EMBL/GenBank/DDBJ databases">
        <authorList>
            <consortium name="DOE Joint Genome Institute"/>
            <person name="Haridas S."/>
            <person name="Albert R."/>
            <person name="Binder M."/>
            <person name="Bloem J."/>
            <person name="Labutti K."/>
            <person name="Salamov A."/>
            <person name="Andreopoulos B."/>
            <person name="Baker S.E."/>
            <person name="Barry K."/>
            <person name="Bills G."/>
            <person name="Bluhm B.H."/>
            <person name="Cannon C."/>
            <person name="Castanera R."/>
            <person name="Culley D.E."/>
            <person name="Daum C."/>
            <person name="Ezra D."/>
            <person name="Gonzalez J.B."/>
            <person name="Henrissat B."/>
            <person name="Kuo A."/>
            <person name="Liang C."/>
            <person name="Lipzen A."/>
            <person name="Lutzoni F."/>
            <person name="Magnuson J."/>
            <person name="Mondo S."/>
            <person name="Nolan M."/>
            <person name="Ohm R."/>
            <person name="Pangilinan J."/>
            <person name="Park H.-J."/>
            <person name="Ramirez L."/>
            <person name="Alfaro M."/>
            <person name="Sun H."/>
            <person name="Tritt A."/>
            <person name="Yoshinaga Y."/>
            <person name="Zwiers L.-H."/>
            <person name="Turgeon B.G."/>
            <person name="Goodwin S.B."/>
            <person name="Spatafora J.W."/>
            <person name="Crous P.W."/>
            <person name="Grigoriev I.V."/>
        </authorList>
    </citation>
    <scope>NUCLEOTIDE SEQUENCE</scope>
    <source>
        <strain evidence="2">CBS 342.82</strain>
    </source>
</reference>